<feature type="region of interest" description="Disordered" evidence="12">
    <location>
        <begin position="36"/>
        <end position="89"/>
    </location>
</feature>
<dbReference type="InterPro" id="IPR018108">
    <property type="entry name" value="MCP_transmembrane"/>
</dbReference>
<evidence type="ECO:0000256" key="9">
    <source>
        <dbReference type="ARBA" id="ARBA00023136"/>
    </source>
</evidence>
<dbReference type="GO" id="GO:0090149">
    <property type="term" value="P:mitochondrial membrane fission"/>
    <property type="evidence" value="ECO:0007669"/>
    <property type="project" value="InterPro"/>
</dbReference>
<dbReference type="AlphaFoldDB" id="A0A3Q2YLL2"/>
<dbReference type="SUPFAM" id="SSF103506">
    <property type="entry name" value="Mitochondrial carrier"/>
    <property type="match status" value="1"/>
</dbReference>
<dbReference type="RefSeq" id="XP_019745636.1">
    <property type="nucleotide sequence ID" value="XM_019890077.1"/>
</dbReference>
<dbReference type="GO" id="GO:0061564">
    <property type="term" value="P:axon development"/>
    <property type="evidence" value="ECO:0007669"/>
    <property type="project" value="Ensembl"/>
</dbReference>
<dbReference type="GO" id="GO:0043005">
    <property type="term" value="C:neuron projection"/>
    <property type="evidence" value="ECO:0007669"/>
    <property type="project" value="Ensembl"/>
</dbReference>
<sequence length="424" mass="45722">MASRRPDSFDGLTYRGNRDEPHYSAAYSLRSAEPQQHLHWVTTPPDIPGSRNLHTGERTPLYDEPPGASGGPAGERDWNAAAAQAGGPPPPEQLNRLTGFGIGFVSLFAENVLTHPCVVFRRQCQVNYHARCDHLTPFSALAVMYAISKAQGPRALWKGMGSTFIVHGVTLGAEGIISEFTPLPREIPHRWSAKQLAGHFLLKGLTAVVALPFYCSSLIETVQSEIVRDESSSGLLDCVREGLARLLGMGAPHSRRLLPLSCLLLPAVCHAVLRYAAATAVQRAALWLHRRAKQRRQGSADPPADPLETHFPELAAAWLGSLVADALTFPLETALHRLSLQGTRTIIDATDGVAAGNGGSPLVLPVNTQYDGAADCFHSIRRKEGWAAFYRGFGALVAQFALHGALLAAARTLLRLLLLEAKAG</sequence>
<dbReference type="Pfam" id="PF00153">
    <property type="entry name" value="Mito_carr"/>
    <property type="match status" value="1"/>
</dbReference>
<keyword evidence="4 10" id="KW-0812">Transmembrane</keyword>
<evidence type="ECO:0000256" key="4">
    <source>
        <dbReference type="ARBA" id="ARBA00022692"/>
    </source>
</evidence>
<evidence type="ECO:0000256" key="2">
    <source>
        <dbReference type="ARBA" id="ARBA00006375"/>
    </source>
</evidence>
<dbReference type="OrthoDB" id="2403262at2759"/>
<dbReference type="KEGG" id="hcq:109527902"/>
<name>A0A3Q2YLL2_HIPCM</name>
<keyword evidence="5" id="KW-0677">Repeat</keyword>
<dbReference type="STRING" id="109280.ENSHCOP00000019221"/>
<evidence type="ECO:0000256" key="8">
    <source>
        <dbReference type="ARBA" id="ARBA00023128"/>
    </source>
</evidence>
<proteinExistence type="inferred from homology"/>
<feature type="repeat" description="Solcar" evidence="10">
    <location>
        <begin position="312"/>
        <end position="417"/>
    </location>
</feature>
<dbReference type="GeneID" id="109527902"/>
<keyword evidence="8" id="KW-0496">Mitochondrion</keyword>
<dbReference type="GO" id="GO:0005741">
    <property type="term" value="C:mitochondrial outer membrane"/>
    <property type="evidence" value="ECO:0007669"/>
    <property type="project" value="UniProtKB-SubCell"/>
</dbReference>
<evidence type="ECO:0000256" key="5">
    <source>
        <dbReference type="ARBA" id="ARBA00022737"/>
    </source>
</evidence>
<dbReference type="GeneTree" id="ENSGT00390000015874"/>
<accession>A0A3Q2YLL2</accession>
<evidence type="ECO:0000256" key="6">
    <source>
        <dbReference type="ARBA" id="ARBA00022787"/>
    </source>
</evidence>
<evidence type="ECO:0000256" key="12">
    <source>
        <dbReference type="SAM" id="MobiDB-lite"/>
    </source>
</evidence>
<comment type="similarity">
    <text evidence="2 11">Belongs to the mitochondrial carrier (TC 2.A.29) family.</text>
</comment>
<reference evidence="13" key="2">
    <citation type="submission" date="2025-09" db="UniProtKB">
        <authorList>
            <consortium name="Ensembl"/>
        </authorList>
    </citation>
    <scope>IDENTIFICATION</scope>
</reference>
<keyword evidence="7" id="KW-1133">Transmembrane helix</keyword>
<dbReference type="PROSITE" id="PS50920">
    <property type="entry name" value="SOLCAR"/>
    <property type="match status" value="1"/>
</dbReference>
<dbReference type="CTD" id="91137"/>
<keyword evidence="14" id="KW-1185">Reference proteome</keyword>
<dbReference type="InterPro" id="IPR039158">
    <property type="entry name" value="SLC25A46"/>
</dbReference>
<dbReference type="Gene3D" id="1.50.40.10">
    <property type="entry name" value="Mitochondrial carrier domain"/>
    <property type="match status" value="2"/>
</dbReference>
<dbReference type="InterPro" id="IPR023395">
    <property type="entry name" value="MCP_dom_sf"/>
</dbReference>
<organism evidence="13 14">
    <name type="scientific">Hippocampus comes</name>
    <name type="common">Tiger tail seahorse</name>
    <dbReference type="NCBI Taxonomy" id="109280"/>
    <lineage>
        <taxon>Eukaryota</taxon>
        <taxon>Metazoa</taxon>
        <taxon>Chordata</taxon>
        <taxon>Craniata</taxon>
        <taxon>Vertebrata</taxon>
        <taxon>Euteleostomi</taxon>
        <taxon>Actinopterygii</taxon>
        <taxon>Neopterygii</taxon>
        <taxon>Teleostei</taxon>
        <taxon>Neoteleostei</taxon>
        <taxon>Acanthomorphata</taxon>
        <taxon>Syngnathiaria</taxon>
        <taxon>Syngnathiformes</taxon>
        <taxon>Syngnathoidei</taxon>
        <taxon>Syngnathidae</taxon>
        <taxon>Hippocampus</taxon>
    </lineage>
</organism>
<keyword evidence="3 11" id="KW-0813">Transport</keyword>
<evidence type="ECO:0000256" key="11">
    <source>
        <dbReference type="RuleBase" id="RU000488"/>
    </source>
</evidence>
<comment type="subcellular location">
    <subcellularLocation>
        <location evidence="1">Mitochondrion outer membrane</location>
        <topology evidence="1">Multi-pass membrane protein</topology>
    </subcellularLocation>
</comment>
<dbReference type="OMA" id="RQCQVNH"/>
<evidence type="ECO:0000256" key="1">
    <source>
        <dbReference type="ARBA" id="ARBA00004374"/>
    </source>
</evidence>
<dbReference type="Proteomes" id="UP000264820">
    <property type="component" value="Unplaced"/>
</dbReference>
<keyword evidence="6" id="KW-1000">Mitochondrion outer membrane</keyword>
<keyword evidence="9 10" id="KW-0472">Membrane</keyword>
<dbReference type="PANTHER" id="PTHR21252:SF2">
    <property type="entry name" value="MITOCHONDRIAL OUTER MEMBRANE PROTEIN SLC25A46"/>
    <property type="match status" value="1"/>
</dbReference>
<dbReference type="PANTHER" id="PTHR21252">
    <property type="entry name" value="TB1 PROTEIN-RELATED"/>
    <property type="match status" value="1"/>
</dbReference>
<dbReference type="Ensembl" id="ENSHCOT00000009287.1">
    <property type="protein sequence ID" value="ENSHCOP00000019221.1"/>
    <property type="gene ID" value="ENSHCOG00000004375.1"/>
</dbReference>
<reference evidence="13" key="1">
    <citation type="submission" date="2025-08" db="UniProtKB">
        <authorList>
            <consortium name="Ensembl"/>
        </authorList>
    </citation>
    <scope>IDENTIFICATION</scope>
</reference>
<evidence type="ECO:0000313" key="14">
    <source>
        <dbReference type="Proteomes" id="UP000264820"/>
    </source>
</evidence>
<protein>
    <submittedName>
        <fullName evidence="13">Solute carrier family 25 member 46</fullName>
    </submittedName>
</protein>
<evidence type="ECO:0000256" key="3">
    <source>
        <dbReference type="ARBA" id="ARBA00022448"/>
    </source>
</evidence>
<evidence type="ECO:0000313" key="13">
    <source>
        <dbReference type="Ensembl" id="ENSHCOP00000019221.1"/>
    </source>
</evidence>
<evidence type="ECO:0000256" key="7">
    <source>
        <dbReference type="ARBA" id="ARBA00022989"/>
    </source>
</evidence>
<evidence type="ECO:0000256" key="10">
    <source>
        <dbReference type="PROSITE-ProRule" id="PRU00282"/>
    </source>
</evidence>